<proteinExistence type="predicted"/>
<evidence type="ECO:0000313" key="3">
    <source>
        <dbReference type="Proteomes" id="UP000585638"/>
    </source>
</evidence>
<accession>A0A7W9KIF0</accession>
<reference evidence="2 3" key="1">
    <citation type="submission" date="2020-08" db="EMBL/GenBank/DDBJ databases">
        <title>Sequencing the genomes of 1000 actinobacteria strains.</title>
        <authorList>
            <person name="Klenk H.-P."/>
        </authorList>
    </citation>
    <scope>NUCLEOTIDE SEQUENCE [LARGE SCALE GENOMIC DNA]</scope>
    <source>
        <strain evidence="2 3">DSM 43851</strain>
    </source>
</reference>
<dbReference type="AlphaFoldDB" id="A0A7W9KIF0"/>
<keyword evidence="1" id="KW-0812">Transmembrane</keyword>
<name>A0A7W9KIF0_9PSEU</name>
<evidence type="ECO:0000256" key="1">
    <source>
        <dbReference type="SAM" id="Phobius"/>
    </source>
</evidence>
<comment type="caution">
    <text evidence="2">The sequence shown here is derived from an EMBL/GenBank/DDBJ whole genome shotgun (WGS) entry which is preliminary data.</text>
</comment>
<keyword evidence="3" id="KW-1185">Reference proteome</keyword>
<protein>
    <submittedName>
        <fullName evidence="2">TRAP-type C4-dicarboxylate transport system permease small subunit</fullName>
    </submittedName>
</protein>
<sequence length="96" mass="9596">MKKTVAHPWDALPVPAALAVGTGMALYLVGDVLLRLVLHLGSNWTRGVAAVLAAASTVVGATGSAVAQLAVLAAVVLLLVAAEHLARQPGGVPSSR</sequence>
<dbReference type="EMBL" id="JACHIR010000001">
    <property type="protein sequence ID" value="MBB5893126.1"/>
    <property type="molecule type" value="Genomic_DNA"/>
</dbReference>
<dbReference type="RefSeq" id="WP_312890262.1">
    <property type="nucleotide sequence ID" value="NZ_BAAAWY010000022.1"/>
</dbReference>
<keyword evidence="1" id="KW-0472">Membrane</keyword>
<keyword evidence="1" id="KW-1133">Transmembrane helix</keyword>
<dbReference type="Proteomes" id="UP000585638">
    <property type="component" value="Unassembled WGS sequence"/>
</dbReference>
<organism evidence="2 3">
    <name type="scientific">Kutzneria kofuensis</name>
    <dbReference type="NCBI Taxonomy" id="103725"/>
    <lineage>
        <taxon>Bacteria</taxon>
        <taxon>Bacillati</taxon>
        <taxon>Actinomycetota</taxon>
        <taxon>Actinomycetes</taxon>
        <taxon>Pseudonocardiales</taxon>
        <taxon>Pseudonocardiaceae</taxon>
        <taxon>Kutzneria</taxon>
    </lineage>
</organism>
<evidence type="ECO:0000313" key="2">
    <source>
        <dbReference type="EMBL" id="MBB5893126.1"/>
    </source>
</evidence>
<gene>
    <name evidence="2" type="ORF">BJ998_004322</name>
</gene>
<feature type="transmembrane region" description="Helical" evidence="1">
    <location>
        <begin position="12"/>
        <end position="30"/>
    </location>
</feature>
<feature type="transmembrane region" description="Helical" evidence="1">
    <location>
        <begin position="50"/>
        <end position="80"/>
    </location>
</feature>